<dbReference type="SUPFAM" id="SSF102400">
    <property type="entry name" value="DNA polymerase III chi subunit"/>
    <property type="match status" value="1"/>
</dbReference>
<dbReference type="GO" id="GO:0003887">
    <property type="term" value="F:DNA-directed DNA polymerase activity"/>
    <property type="evidence" value="ECO:0007669"/>
    <property type="project" value="InterPro"/>
</dbReference>
<dbReference type="RefSeq" id="WP_076658548.1">
    <property type="nucleotide sequence ID" value="NZ_FTPR01000001.1"/>
</dbReference>
<gene>
    <name evidence="1" type="ORF">SAMN05421665_0938</name>
</gene>
<dbReference type="EMBL" id="FTPR01000001">
    <property type="protein sequence ID" value="SIT79423.1"/>
    <property type="molecule type" value="Genomic_DNA"/>
</dbReference>
<dbReference type="InterPro" id="IPR007459">
    <property type="entry name" value="DNA_pol3_chi"/>
</dbReference>
<name>A0A1R3WS25_9RHOB</name>
<reference evidence="2" key="1">
    <citation type="submission" date="2017-01" db="EMBL/GenBank/DDBJ databases">
        <authorList>
            <person name="Varghese N."/>
            <person name="Submissions S."/>
        </authorList>
    </citation>
    <scope>NUCLEOTIDE SEQUENCE [LARGE SCALE GENOMIC DNA]</scope>
    <source>
        <strain evidence="2">DSM 29591</strain>
    </source>
</reference>
<dbReference type="Gene3D" id="3.40.50.10110">
    <property type="entry name" value="DNA polymerase III subunit chi"/>
    <property type="match status" value="1"/>
</dbReference>
<dbReference type="OrthoDB" id="9795973at2"/>
<accession>A0A1R3WS25</accession>
<dbReference type="NCBIfam" id="NF004347">
    <property type="entry name" value="PRK05728.1-4"/>
    <property type="match status" value="1"/>
</dbReference>
<dbReference type="STRING" id="287098.SAMN05421665_0938"/>
<sequence>MGAAFFYHLTDSPLEATLPMLIGKARGAGWRVLVRGHDAALLKRLDEVLWQGPEDGFLPHGLAGGPHDADQPVLLGDVPSDGFACVMSVGGAAVSAAEVSAAERTCILFDGHDGAALDVARGQWKALTDAGCAAQYWAQEAGRWTKKAEKEGGS</sequence>
<dbReference type="Proteomes" id="UP000186997">
    <property type="component" value="Unassembled WGS sequence"/>
</dbReference>
<dbReference type="GO" id="GO:0003677">
    <property type="term" value="F:DNA binding"/>
    <property type="evidence" value="ECO:0007669"/>
    <property type="project" value="InterPro"/>
</dbReference>
<protein>
    <submittedName>
        <fullName evidence="1">DNA polymerase III, chi subunit</fullName>
    </submittedName>
</protein>
<evidence type="ECO:0000313" key="2">
    <source>
        <dbReference type="Proteomes" id="UP000186997"/>
    </source>
</evidence>
<dbReference type="InterPro" id="IPR036768">
    <property type="entry name" value="PolIII_chi_sf"/>
</dbReference>
<organism evidence="1 2">
    <name type="scientific">Yoonia rosea</name>
    <dbReference type="NCBI Taxonomy" id="287098"/>
    <lineage>
        <taxon>Bacteria</taxon>
        <taxon>Pseudomonadati</taxon>
        <taxon>Pseudomonadota</taxon>
        <taxon>Alphaproteobacteria</taxon>
        <taxon>Rhodobacterales</taxon>
        <taxon>Paracoccaceae</taxon>
        <taxon>Yoonia</taxon>
    </lineage>
</organism>
<keyword evidence="2" id="KW-1185">Reference proteome</keyword>
<evidence type="ECO:0000313" key="1">
    <source>
        <dbReference type="EMBL" id="SIT79423.1"/>
    </source>
</evidence>
<dbReference type="Pfam" id="PF04364">
    <property type="entry name" value="DNA_pol3_chi"/>
    <property type="match status" value="1"/>
</dbReference>
<dbReference type="GO" id="GO:0032298">
    <property type="term" value="P:positive regulation of DNA-templated DNA replication initiation"/>
    <property type="evidence" value="ECO:0007669"/>
    <property type="project" value="TreeGrafter"/>
</dbReference>
<proteinExistence type="predicted"/>
<dbReference type="AlphaFoldDB" id="A0A1R3WS25"/>
<dbReference type="PANTHER" id="PTHR38767">
    <property type="entry name" value="DNA POLYMERASE III SUBUNIT CHI"/>
    <property type="match status" value="1"/>
</dbReference>
<dbReference type="GO" id="GO:0006260">
    <property type="term" value="P:DNA replication"/>
    <property type="evidence" value="ECO:0007669"/>
    <property type="project" value="InterPro"/>
</dbReference>
<dbReference type="PANTHER" id="PTHR38767:SF1">
    <property type="entry name" value="DNA POLYMERASE III SUBUNIT CHI"/>
    <property type="match status" value="1"/>
</dbReference>